<protein>
    <submittedName>
        <fullName evidence="1">Uncharacterized protein</fullName>
    </submittedName>
</protein>
<dbReference type="Proteomes" id="UP000629371">
    <property type="component" value="Unassembled WGS sequence"/>
</dbReference>
<dbReference type="RefSeq" id="WP_201807254.1">
    <property type="nucleotide sequence ID" value="NZ_JAERRI010000012.1"/>
</dbReference>
<evidence type="ECO:0000313" key="1">
    <source>
        <dbReference type="EMBL" id="MBL1092149.1"/>
    </source>
</evidence>
<dbReference type="EMBL" id="JAERRI010000012">
    <property type="protein sequence ID" value="MBL1092149.1"/>
    <property type="molecule type" value="Genomic_DNA"/>
</dbReference>
<name>A0ABS1MWJ1_9ACTN</name>
<organism evidence="1 2">
    <name type="scientific">Streptomyces siderophoricus</name>
    <dbReference type="NCBI Taxonomy" id="2802281"/>
    <lineage>
        <taxon>Bacteria</taxon>
        <taxon>Bacillati</taxon>
        <taxon>Actinomycetota</taxon>
        <taxon>Actinomycetes</taxon>
        <taxon>Kitasatosporales</taxon>
        <taxon>Streptomycetaceae</taxon>
        <taxon>Streptomyces</taxon>
    </lineage>
</organism>
<evidence type="ECO:0000313" key="2">
    <source>
        <dbReference type="Proteomes" id="UP000629371"/>
    </source>
</evidence>
<sequence>MTALSVPPPEPDWEAAPAYQGGKRNPAFQTSAWDYAAGNFRLVAGLRVPLEALAARLRLTLEASWDDLGELEIAMFRVRTTDFALTRHDGQEVVLVWLARANPQEDTALELLLTLCGLDHRALRFVGNPTTGFTHFEERPT</sequence>
<comment type="caution">
    <text evidence="1">The sequence shown here is derived from an EMBL/GenBank/DDBJ whole genome shotgun (WGS) entry which is preliminary data.</text>
</comment>
<gene>
    <name evidence="1" type="ORF">JK360_22615</name>
</gene>
<keyword evidence="2" id="KW-1185">Reference proteome</keyword>
<reference evidence="1 2" key="1">
    <citation type="submission" date="2021-01" db="EMBL/GenBank/DDBJ databases">
        <title>WGS of actinomycetes isolated from Thailand.</title>
        <authorList>
            <person name="Thawai C."/>
        </authorList>
    </citation>
    <scope>NUCLEOTIDE SEQUENCE [LARGE SCALE GENOMIC DNA]</scope>
    <source>
        <strain evidence="1 2">CH9-7</strain>
    </source>
</reference>
<proteinExistence type="predicted"/>
<accession>A0ABS1MWJ1</accession>